<proteinExistence type="predicted"/>
<dbReference type="Gene3D" id="3.40.50.300">
    <property type="entry name" value="P-loop containing nucleotide triphosphate hydrolases"/>
    <property type="match status" value="1"/>
</dbReference>
<name>A0A0F9MIE6_9ZZZZ</name>
<organism evidence="1">
    <name type="scientific">marine sediment metagenome</name>
    <dbReference type="NCBI Taxonomy" id="412755"/>
    <lineage>
        <taxon>unclassified sequences</taxon>
        <taxon>metagenomes</taxon>
        <taxon>ecological metagenomes</taxon>
    </lineage>
</organism>
<dbReference type="AlphaFoldDB" id="A0A0F9MIE6"/>
<dbReference type="PIRSF" id="PIRSF037081">
    <property type="entry name" value="P-loop_All4644_prd"/>
    <property type="match status" value="1"/>
</dbReference>
<reference evidence="1" key="1">
    <citation type="journal article" date="2015" name="Nature">
        <title>Complex archaea that bridge the gap between prokaryotes and eukaryotes.</title>
        <authorList>
            <person name="Spang A."/>
            <person name="Saw J.H."/>
            <person name="Jorgensen S.L."/>
            <person name="Zaremba-Niedzwiedzka K."/>
            <person name="Martijn J."/>
            <person name="Lind A.E."/>
            <person name="van Eijk R."/>
            <person name="Schleper C."/>
            <person name="Guy L."/>
            <person name="Ettema T.J."/>
        </authorList>
    </citation>
    <scope>NUCLEOTIDE SEQUENCE</scope>
</reference>
<gene>
    <name evidence="1" type="ORF">LCGC14_1070630</name>
</gene>
<dbReference type="InterPro" id="IPR017101">
    <property type="entry name" value="P-loop_ATP/GTP-bd_All4644_prd"/>
</dbReference>
<evidence type="ECO:0000313" key="1">
    <source>
        <dbReference type="EMBL" id="KKN07095.1"/>
    </source>
</evidence>
<protein>
    <recommendedName>
        <fullName evidence="2">Zeta toxin domain-containing protein</fullName>
    </recommendedName>
</protein>
<evidence type="ECO:0008006" key="2">
    <source>
        <dbReference type="Google" id="ProtNLM"/>
    </source>
</evidence>
<dbReference type="Pfam" id="PF13671">
    <property type="entry name" value="AAA_33"/>
    <property type="match status" value="1"/>
</dbReference>
<accession>A0A0F9MIE6</accession>
<dbReference type="InterPro" id="IPR027417">
    <property type="entry name" value="P-loop_NTPase"/>
</dbReference>
<comment type="caution">
    <text evidence="1">The sequence shown here is derived from an EMBL/GenBank/DDBJ whole genome shotgun (WGS) entry which is preliminary data.</text>
</comment>
<dbReference type="SUPFAM" id="SSF52540">
    <property type="entry name" value="P-loop containing nucleoside triphosphate hydrolases"/>
    <property type="match status" value="1"/>
</dbReference>
<sequence length="164" mass="18821">MNLKCLIIMIGNTASGKSTYVKDLIKKGYISICKDGIRYSIGGGKYIFNPKYEVAIHCAAIALLTNLLKIGANIVIDETNMDKKTRKVYLDYSKKAGYKNIAIVTPKVSLRITLRRRMKDKKHGNQKPEVWAQVFTRKKNKYERPTKKEGFDEIINLEKIKNDY</sequence>
<dbReference type="EMBL" id="LAZR01004607">
    <property type="protein sequence ID" value="KKN07095.1"/>
    <property type="molecule type" value="Genomic_DNA"/>
</dbReference>